<keyword evidence="1" id="KW-0808">Transferase</keyword>
<evidence type="ECO:0000256" key="2">
    <source>
        <dbReference type="ARBA" id="ARBA00023315"/>
    </source>
</evidence>
<organism evidence="3 4">
    <name type="scientific">Carya illinoinensis</name>
    <name type="common">Pecan</name>
    <dbReference type="NCBI Taxonomy" id="32201"/>
    <lineage>
        <taxon>Eukaryota</taxon>
        <taxon>Viridiplantae</taxon>
        <taxon>Streptophyta</taxon>
        <taxon>Embryophyta</taxon>
        <taxon>Tracheophyta</taxon>
        <taxon>Spermatophyta</taxon>
        <taxon>Magnoliopsida</taxon>
        <taxon>eudicotyledons</taxon>
        <taxon>Gunneridae</taxon>
        <taxon>Pentapetalae</taxon>
        <taxon>rosids</taxon>
        <taxon>fabids</taxon>
        <taxon>Fagales</taxon>
        <taxon>Juglandaceae</taxon>
        <taxon>Carya</taxon>
    </lineage>
</organism>
<dbReference type="EMBL" id="CM031811">
    <property type="protein sequence ID" value="KAG6661356.1"/>
    <property type="molecule type" value="Genomic_DNA"/>
</dbReference>
<protein>
    <submittedName>
        <fullName evidence="3">Uncharacterized protein</fullName>
    </submittedName>
</protein>
<dbReference type="GO" id="GO:0016747">
    <property type="term" value="F:acyltransferase activity, transferring groups other than amino-acyl groups"/>
    <property type="evidence" value="ECO:0007669"/>
    <property type="project" value="UniProtKB-ARBA"/>
</dbReference>
<dbReference type="Pfam" id="PF02458">
    <property type="entry name" value="Transferase"/>
    <property type="match status" value="1"/>
</dbReference>
<proteinExistence type="predicted"/>
<dbReference type="SMR" id="A0A8T1R386"/>
<keyword evidence="4" id="KW-1185">Reference proteome</keyword>
<dbReference type="Gene3D" id="3.30.559.10">
    <property type="entry name" value="Chloramphenicol acetyltransferase-like domain"/>
    <property type="match status" value="2"/>
</dbReference>
<sequence>MSQTYRVMVLEQNQVAPPPNSVPTTSLPLTFFDIPWLLCRPMQRVFFYDLPQPTNHFLQAILPSLKHSLSFTLQHFFPFAADLICPPQPLKPHLLYAEGNSVPLTIAECAGDFHQLITNGPRDVRELHPFVAQLPPARVSSENTRVIPLMSMQVTLFPNKGICIGITFCHVAADGRAFHHFIKSWASIFRSRGDLTFLATSPPLHDKAVIKDLNGLEPIFLEEWWKWASTWKEEDSALIHDILANKVRATFVLGRAHIENLKRRVTSECTTDLEPLHTSTFVVTCALIWVCLIKSQNGGVSNFANNDKLYYFNFVADCRNRVEFPIPSTYFGNCLAICFVSLAGSELVGETGFFKAVKVIGDRVSELESGALRGAERWLLDWKEISELGGLVTVAGSPRLGIYDTDFGWGRPKKSEVVQIDVSGAISLAECRDEDGAIEVGLSLSRTDMISFNAIFEKSLKLL</sequence>
<accession>A0A8T1R386</accession>
<evidence type="ECO:0000256" key="1">
    <source>
        <dbReference type="ARBA" id="ARBA00022679"/>
    </source>
</evidence>
<keyword evidence="2" id="KW-0012">Acyltransferase</keyword>
<dbReference type="InterPro" id="IPR023213">
    <property type="entry name" value="CAT-like_dom_sf"/>
</dbReference>
<dbReference type="OrthoDB" id="1862401at2759"/>
<dbReference type="InterPro" id="IPR051504">
    <property type="entry name" value="Plant_metabolite_acyltrans"/>
</dbReference>
<gene>
    <name evidence="3" type="ORF">CIPAW_03G168200</name>
</gene>
<dbReference type="AlphaFoldDB" id="A0A8T1R386"/>
<evidence type="ECO:0000313" key="4">
    <source>
        <dbReference type="Proteomes" id="UP000811609"/>
    </source>
</evidence>
<name>A0A8T1R386_CARIL</name>
<evidence type="ECO:0000313" key="3">
    <source>
        <dbReference type="EMBL" id="KAG6661356.1"/>
    </source>
</evidence>
<dbReference type="PANTHER" id="PTHR31625">
    <property type="match status" value="1"/>
</dbReference>
<dbReference type="Proteomes" id="UP000811609">
    <property type="component" value="Chromosome 3"/>
</dbReference>
<reference evidence="3" key="1">
    <citation type="submission" date="2020-12" db="EMBL/GenBank/DDBJ databases">
        <title>WGS assembly of Carya illinoinensis cv. Pawnee.</title>
        <authorList>
            <person name="Platts A."/>
            <person name="Shu S."/>
            <person name="Wright S."/>
            <person name="Barry K."/>
            <person name="Edger P."/>
            <person name="Pires J.C."/>
            <person name="Schmutz J."/>
        </authorList>
    </citation>
    <scope>NUCLEOTIDE SEQUENCE</scope>
    <source>
        <tissue evidence="3">Leaf</tissue>
    </source>
</reference>
<comment type="caution">
    <text evidence="3">The sequence shown here is derived from an EMBL/GenBank/DDBJ whole genome shotgun (WGS) entry which is preliminary data.</text>
</comment>